<comment type="caution">
    <text evidence="2">The sequence shown here is derived from an EMBL/GenBank/DDBJ whole genome shotgun (WGS) entry which is preliminary data.</text>
</comment>
<evidence type="ECO:0000256" key="1">
    <source>
        <dbReference type="SAM" id="MobiDB-lite"/>
    </source>
</evidence>
<organism evidence="2 3">
    <name type="scientific">Morella rubra</name>
    <name type="common">Chinese bayberry</name>
    <dbReference type="NCBI Taxonomy" id="262757"/>
    <lineage>
        <taxon>Eukaryota</taxon>
        <taxon>Viridiplantae</taxon>
        <taxon>Streptophyta</taxon>
        <taxon>Embryophyta</taxon>
        <taxon>Tracheophyta</taxon>
        <taxon>Spermatophyta</taxon>
        <taxon>Magnoliopsida</taxon>
        <taxon>eudicotyledons</taxon>
        <taxon>Gunneridae</taxon>
        <taxon>Pentapetalae</taxon>
        <taxon>rosids</taxon>
        <taxon>fabids</taxon>
        <taxon>Fagales</taxon>
        <taxon>Myricaceae</taxon>
        <taxon>Morella</taxon>
    </lineage>
</organism>
<dbReference type="EMBL" id="RXIC02000026">
    <property type="protein sequence ID" value="KAB1204310.1"/>
    <property type="molecule type" value="Genomic_DNA"/>
</dbReference>
<evidence type="ECO:0000313" key="2">
    <source>
        <dbReference type="EMBL" id="KAB1204310.1"/>
    </source>
</evidence>
<reference evidence="2 3" key="1">
    <citation type="journal article" date="2019" name="Plant Biotechnol. J.">
        <title>The red bayberry genome and genetic basis of sex determination.</title>
        <authorList>
            <person name="Jia H.M."/>
            <person name="Jia H.J."/>
            <person name="Cai Q.L."/>
            <person name="Wang Y."/>
            <person name="Zhao H.B."/>
            <person name="Yang W.F."/>
            <person name="Wang G.Y."/>
            <person name="Li Y.H."/>
            <person name="Zhan D.L."/>
            <person name="Shen Y.T."/>
            <person name="Niu Q.F."/>
            <person name="Chang L."/>
            <person name="Qiu J."/>
            <person name="Zhao L."/>
            <person name="Xie H.B."/>
            <person name="Fu W.Y."/>
            <person name="Jin J."/>
            <person name="Li X.W."/>
            <person name="Jiao Y."/>
            <person name="Zhou C.C."/>
            <person name="Tu T."/>
            <person name="Chai C.Y."/>
            <person name="Gao J.L."/>
            <person name="Fan L.J."/>
            <person name="van de Weg E."/>
            <person name="Wang J.Y."/>
            <person name="Gao Z.S."/>
        </authorList>
    </citation>
    <scope>NUCLEOTIDE SEQUENCE [LARGE SCALE GENOMIC DNA]</scope>
    <source>
        <tissue evidence="2">Leaves</tissue>
    </source>
</reference>
<dbReference type="Proteomes" id="UP000516437">
    <property type="component" value="Chromosome 8"/>
</dbReference>
<evidence type="ECO:0000313" key="3">
    <source>
        <dbReference type="Proteomes" id="UP000516437"/>
    </source>
</evidence>
<proteinExistence type="predicted"/>
<sequence>MKNLAGGSLAVDELKKSGGCVEGEEPKEHEAHQASSIFIARGGPDHFGRGRTRTFNGPSTSPRHPANIQRFNEAGLATARTRTGKYF</sequence>
<gene>
    <name evidence="2" type="ORF">CJ030_MR8G004640</name>
</gene>
<feature type="compositionally biased region" description="Polar residues" evidence="1">
    <location>
        <begin position="53"/>
        <end position="62"/>
    </location>
</feature>
<accession>A0A6A1UZ08</accession>
<name>A0A6A1UZ08_9ROSI</name>
<keyword evidence="3" id="KW-1185">Reference proteome</keyword>
<feature type="region of interest" description="Disordered" evidence="1">
    <location>
        <begin position="40"/>
        <end position="66"/>
    </location>
</feature>
<dbReference type="AlphaFoldDB" id="A0A6A1UZ08"/>
<protein>
    <submittedName>
        <fullName evidence="2">Uncharacterized protein</fullName>
    </submittedName>
</protein>